<dbReference type="EMBL" id="MTKO01000005">
    <property type="protein sequence ID" value="RWX48160.1"/>
    <property type="molecule type" value="Genomic_DNA"/>
</dbReference>
<evidence type="ECO:0000256" key="1">
    <source>
        <dbReference type="SAM" id="Phobius"/>
    </source>
</evidence>
<dbReference type="AlphaFoldDB" id="A0A444J555"/>
<feature type="transmembrane region" description="Helical" evidence="1">
    <location>
        <begin position="20"/>
        <end position="41"/>
    </location>
</feature>
<reference evidence="2 3" key="1">
    <citation type="submission" date="2017-01" db="EMBL/GenBank/DDBJ databases">
        <title>The cable genome- insights into the physiology and evolution of filamentous bacteria capable of sulfide oxidation via long distance electron transfer.</title>
        <authorList>
            <person name="Schreiber L."/>
            <person name="Bjerg J.T."/>
            <person name="Boggild A."/>
            <person name="Van De Vossenberg J."/>
            <person name="Meysman F."/>
            <person name="Nielsen L.P."/>
            <person name="Schramm A."/>
            <person name="Kjeldsen K.U."/>
        </authorList>
    </citation>
    <scope>NUCLEOTIDE SEQUENCE [LARGE SCALE GENOMIC DNA]</scope>
    <source>
        <strain evidence="2">MCF</strain>
    </source>
</reference>
<comment type="caution">
    <text evidence="2">The sequence shown here is derived from an EMBL/GenBank/DDBJ whole genome shotgun (WGS) entry which is preliminary data.</text>
</comment>
<keyword evidence="1" id="KW-0472">Membrane</keyword>
<evidence type="ECO:0000313" key="3">
    <source>
        <dbReference type="Proteomes" id="UP000287853"/>
    </source>
</evidence>
<gene>
    <name evidence="2" type="ORF">H206_05280</name>
</gene>
<keyword evidence="1" id="KW-1133">Transmembrane helix</keyword>
<accession>A0A444J555</accession>
<organism evidence="2 3">
    <name type="scientific">Candidatus Electrothrix aarhusensis</name>
    <dbReference type="NCBI Taxonomy" id="1859131"/>
    <lineage>
        <taxon>Bacteria</taxon>
        <taxon>Pseudomonadati</taxon>
        <taxon>Thermodesulfobacteriota</taxon>
        <taxon>Desulfobulbia</taxon>
        <taxon>Desulfobulbales</taxon>
        <taxon>Desulfobulbaceae</taxon>
        <taxon>Candidatus Electrothrix</taxon>
    </lineage>
</organism>
<name>A0A444J555_9BACT</name>
<proteinExistence type="predicted"/>
<keyword evidence="1" id="KW-0812">Transmembrane</keyword>
<dbReference type="Proteomes" id="UP000287853">
    <property type="component" value="Unassembled WGS sequence"/>
</dbReference>
<evidence type="ECO:0000313" key="2">
    <source>
        <dbReference type="EMBL" id="RWX48160.1"/>
    </source>
</evidence>
<sequence>MREELIGIRTCDPRYCPALFWIVLPLCLPFCLIIWLNVVLYGD</sequence>
<keyword evidence="3" id="KW-1185">Reference proteome</keyword>
<protein>
    <submittedName>
        <fullName evidence="2">Uncharacterized protein</fullName>
    </submittedName>
</protein>